<dbReference type="EMBL" id="LT796702">
    <property type="protein sequence ID" value="SJX74191.1"/>
    <property type="molecule type" value="Genomic_DNA"/>
</dbReference>
<evidence type="ECO:0000313" key="1">
    <source>
        <dbReference type="EMBL" id="SJX74191.1"/>
    </source>
</evidence>
<organism evidence="1">
    <name type="scientific">feces metagenome</name>
    <dbReference type="NCBI Taxonomy" id="1861841"/>
    <lineage>
        <taxon>unclassified sequences</taxon>
        <taxon>metagenomes</taxon>
        <taxon>organismal metagenomes</taxon>
    </lineage>
</organism>
<proteinExistence type="predicted"/>
<dbReference type="AlphaFoldDB" id="A0A2I2K943"/>
<sequence>MHFASEAPILYNFVQKQLLEKQNTPPTAISNHKFVYVVFTTILIRLGSIYSNPVLE</sequence>
<protein>
    <submittedName>
        <fullName evidence="1">Uncharacterized protein</fullName>
    </submittedName>
</protein>
<reference evidence="1" key="1">
    <citation type="submission" date="2017-02" db="EMBL/GenBank/DDBJ databases">
        <authorList>
            <person name="Peterson S.W."/>
        </authorList>
    </citation>
    <scope>NUCLEOTIDE SEQUENCE</scope>
</reference>
<reference evidence="1" key="2">
    <citation type="submission" date="2017-12" db="EMBL/GenBank/DDBJ databases">
        <title>Two new gene clusters involved in the degradation of lignocelluloses from the fecal microbiota of Tunisian dromedary.</title>
        <authorList>
            <person name="Rihab A."/>
            <person name="Elisabeth L."/>
            <person name="Gabrielle P.-V."/>
            <person name="Sahar T."/>
            <person name="Monia M."/>
            <person name="Fatma E."/>
            <person name="Samir B."/>
        </authorList>
    </citation>
    <scope>NUCLEOTIDE SEQUENCE</scope>
</reference>
<accession>A0A2I2K943</accession>
<name>A0A2I2K943_9ZZZZ</name>